<dbReference type="KEGG" id="epl:P4G45_16805"/>
<proteinExistence type="inferred from homology"/>
<dbReference type="InterPro" id="IPR036615">
    <property type="entry name" value="Mur_ligase_C_dom_sf"/>
</dbReference>
<name>A0AAU7CXW0_9BACT</name>
<evidence type="ECO:0000256" key="18">
    <source>
        <dbReference type="ARBA" id="ARBA00047493"/>
    </source>
</evidence>
<evidence type="ECO:0000256" key="15">
    <source>
        <dbReference type="ARBA" id="ARBA00030048"/>
    </source>
</evidence>
<reference evidence="24" key="1">
    <citation type="submission" date="2023-03" db="EMBL/GenBank/DDBJ databases">
        <title>Edaphobacter sp.</title>
        <authorList>
            <person name="Huber K.J."/>
            <person name="Papendorf J."/>
            <person name="Pilke C."/>
            <person name="Bunk B."/>
            <person name="Sproeer C."/>
            <person name="Pester M."/>
        </authorList>
    </citation>
    <scope>NUCLEOTIDE SEQUENCE</scope>
    <source>
        <strain evidence="24">DSM 109919</strain>
        <strain evidence="25">DSM 109920</strain>
    </source>
</reference>
<keyword evidence="10" id="KW-0479">Metal-binding</keyword>
<dbReference type="Gene3D" id="3.90.190.20">
    <property type="entry name" value="Mur ligase, C-terminal domain"/>
    <property type="match status" value="1"/>
</dbReference>
<gene>
    <name evidence="24" type="ORF">P4G45_16805</name>
    <name evidence="25" type="ORF">P8936_18010</name>
</gene>
<evidence type="ECO:0000256" key="13">
    <source>
        <dbReference type="ARBA" id="ARBA00022842"/>
    </source>
</evidence>
<dbReference type="PROSITE" id="PS01012">
    <property type="entry name" value="FOLYLPOLYGLU_SYNT_2"/>
    <property type="match status" value="1"/>
</dbReference>
<comment type="catalytic activity">
    <reaction evidence="20">
        <text>(6R)-5,10-methylenetetrahydrofolyl-(gamma-L-Glu)(n) + L-glutamate + ATP = (6R)-5,10-methylenetetrahydrofolyl-(gamma-L-Glu)(n+1) + ADP + phosphate + H(+)</text>
        <dbReference type="Rhea" id="RHEA:51912"/>
        <dbReference type="Rhea" id="RHEA-COMP:13257"/>
        <dbReference type="Rhea" id="RHEA-COMP:13258"/>
        <dbReference type="ChEBI" id="CHEBI:15378"/>
        <dbReference type="ChEBI" id="CHEBI:29985"/>
        <dbReference type="ChEBI" id="CHEBI:30616"/>
        <dbReference type="ChEBI" id="CHEBI:43474"/>
        <dbReference type="ChEBI" id="CHEBI:136572"/>
        <dbReference type="ChEBI" id="CHEBI:456216"/>
        <dbReference type="EC" id="6.3.2.17"/>
    </reaction>
</comment>
<dbReference type="Gene3D" id="3.40.1190.10">
    <property type="entry name" value="Mur-like, catalytic domain"/>
    <property type="match status" value="1"/>
</dbReference>
<evidence type="ECO:0000313" key="24">
    <source>
        <dbReference type="EMBL" id="XBH10120.1"/>
    </source>
</evidence>
<dbReference type="PANTHER" id="PTHR11136:SF0">
    <property type="entry name" value="DIHYDROFOLATE SYNTHETASE-RELATED"/>
    <property type="match status" value="1"/>
</dbReference>
<keyword evidence="14" id="KW-0289">Folate biosynthesis</keyword>
<dbReference type="InterPro" id="IPR013221">
    <property type="entry name" value="Mur_ligase_cen"/>
</dbReference>
<dbReference type="AlphaFoldDB" id="A0AAU7CXW0"/>
<evidence type="ECO:0000256" key="19">
    <source>
        <dbReference type="ARBA" id="ARBA00047808"/>
    </source>
</evidence>
<comment type="pathway">
    <text evidence="4">Cofactor biosynthesis; tetrahydrofolylpolyglutamate biosynthesis.</text>
</comment>
<dbReference type="Pfam" id="PF02875">
    <property type="entry name" value="Mur_ligase_C"/>
    <property type="match status" value="1"/>
</dbReference>
<evidence type="ECO:0000256" key="2">
    <source>
        <dbReference type="ARBA" id="ARBA00002714"/>
    </source>
</evidence>
<dbReference type="InterPro" id="IPR004101">
    <property type="entry name" value="Mur_ligase_C"/>
</dbReference>
<dbReference type="EMBL" id="CP121194">
    <property type="protein sequence ID" value="XBH10120.1"/>
    <property type="molecule type" value="Genomic_DNA"/>
</dbReference>
<evidence type="ECO:0000259" key="23">
    <source>
        <dbReference type="Pfam" id="PF08245"/>
    </source>
</evidence>
<evidence type="ECO:0000256" key="9">
    <source>
        <dbReference type="ARBA" id="ARBA00022598"/>
    </source>
</evidence>
<evidence type="ECO:0000256" key="6">
    <source>
        <dbReference type="ARBA" id="ARBA00013023"/>
    </source>
</evidence>
<feature type="domain" description="Mur ligase central" evidence="23">
    <location>
        <begin position="57"/>
        <end position="304"/>
    </location>
</feature>
<evidence type="ECO:0000256" key="14">
    <source>
        <dbReference type="ARBA" id="ARBA00022909"/>
    </source>
</evidence>
<comment type="pathway">
    <text evidence="3">Cofactor biosynthesis; tetrahydrofolate biosynthesis; 7,8-dihydrofolate from 2-amino-4-hydroxy-6-hydroxymethyl-7,8-dihydropteridine diphosphate and 4-aminobenzoate: step 2/2.</text>
</comment>
<protein>
    <recommendedName>
        <fullName evidence="8">Dihydrofolate synthase/folylpolyglutamate synthase</fullName>
        <ecNumber evidence="6">6.3.2.12</ecNumber>
        <ecNumber evidence="7">6.3.2.17</ecNumber>
    </recommendedName>
    <alternativeName>
        <fullName evidence="17">Folylpoly-gamma-glutamate synthetase-dihydrofolate synthetase</fullName>
    </alternativeName>
    <alternativeName>
        <fullName evidence="15">Folylpolyglutamate synthetase</fullName>
    </alternativeName>
    <alternativeName>
        <fullName evidence="16">Tetrahydrofolylpolyglutamate synthase</fullName>
    </alternativeName>
</protein>
<keyword evidence="12" id="KW-0067">ATP-binding</keyword>
<keyword evidence="11" id="KW-0547">Nucleotide-binding</keyword>
<evidence type="ECO:0000256" key="4">
    <source>
        <dbReference type="ARBA" id="ARBA00005150"/>
    </source>
</evidence>
<dbReference type="GO" id="GO:0004326">
    <property type="term" value="F:tetrahydrofolylpolyglutamate synthase activity"/>
    <property type="evidence" value="ECO:0007669"/>
    <property type="project" value="UniProtKB-EC"/>
</dbReference>
<dbReference type="PANTHER" id="PTHR11136">
    <property type="entry name" value="FOLYLPOLYGLUTAMATE SYNTHASE-RELATED"/>
    <property type="match status" value="1"/>
</dbReference>
<evidence type="ECO:0000256" key="16">
    <source>
        <dbReference type="ARBA" id="ARBA00030592"/>
    </source>
</evidence>
<dbReference type="GO" id="GO:0046872">
    <property type="term" value="F:metal ion binding"/>
    <property type="evidence" value="ECO:0007669"/>
    <property type="project" value="UniProtKB-KW"/>
</dbReference>
<dbReference type="SUPFAM" id="SSF53244">
    <property type="entry name" value="MurD-like peptide ligases, peptide-binding domain"/>
    <property type="match status" value="1"/>
</dbReference>
<comment type="cofactor">
    <cofactor evidence="1">
        <name>Mg(2+)</name>
        <dbReference type="ChEBI" id="CHEBI:18420"/>
    </cofactor>
</comment>
<dbReference type="EC" id="6.3.2.17" evidence="7"/>
<dbReference type="GO" id="GO:0005737">
    <property type="term" value="C:cytoplasm"/>
    <property type="evidence" value="ECO:0007669"/>
    <property type="project" value="TreeGrafter"/>
</dbReference>
<dbReference type="GO" id="GO:0008841">
    <property type="term" value="F:dihydrofolate synthase activity"/>
    <property type="evidence" value="ECO:0007669"/>
    <property type="project" value="UniProtKB-EC"/>
</dbReference>
<evidence type="ECO:0000256" key="20">
    <source>
        <dbReference type="ARBA" id="ARBA00049035"/>
    </source>
</evidence>
<dbReference type="FunFam" id="3.40.1190.10:FF:000011">
    <property type="entry name" value="Folylpolyglutamate synthase/dihydrofolate synthase"/>
    <property type="match status" value="1"/>
</dbReference>
<keyword evidence="13" id="KW-0460">Magnesium</keyword>
<organism evidence="24">
    <name type="scientific">Edaphobacter paludis</name>
    <dbReference type="NCBI Taxonomy" id="3035702"/>
    <lineage>
        <taxon>Bacteria</taxon>
        <taxon>Pseudomonadati</taxon>
        <taxon>Acidobacteriota</taxon>
        <taxon>Terriglobia</taxon>
        <taxon>Terriglobales</taxon>
        <taxon>Acidobacteriaceae</taxon>
        <taxon>Edaphobacter</taxon>
    </lineage>
</organism>
<comment type="function">
    <text evidence="2">Functions in two distinct reactions of the de novo folate biosynthetic pathway. Catalyzes the addition of a glutamate residue to dihydropteroate (7,8-dihydropteroate or H2Pte) to form dihydrofolate (7,8-dihydrofolate monoglutamate or H2Pte-Glu). Also catalyzes successive additions of L-glutamate to tetrahydrofolate or 10-formyltetrahydrofolate or 5,10-methylenetetrahydrofolate, leading to folylpolyglutamate derivatives.</text>
</comment>
<keyword evidence="9 24" id="KW-0436">Ligase</keyword>
<evidence type="ECO:0000256" key="21">
    <source>
        <dbReference type="ARBA" id="ARBA00049161"/>
    </source>
</evidence>
<evidence type="ECO:0000256" key="1">
    <source>
        <dbReference type="ARBA" id="ARBA00001946"/>
    </source>
</evidence>
<evidence type="ECO:0000256" key="11">
    <source>
        <dbReference type="ARBA" id="ARBA00022741"/>
    </source>
</evidence>
<accession>A0AAU7D856</accession>
<evidence type="ECO:0000256" key="12">
    <source>
        <dbReference type="ARBA" id="ARBA00022840"/>
    </source>
</evidence>
<comment type="catalytic activity">
    <reaction evidence="21">
        <text>7,8-dihydropteroate + L-glutamate + ATP = 7,8-dihydrofolate + ADP + phosphate + H(+)</text>
        <dbReference type="Rhea" id="RHEA:23584"/>
        <dbReference type="ChEBI" id="CHEBI:15378"/>
        <dbReference type="ChEBI" id="CHEBI:17839"/>
        <dbReference type="ChEBI" id="CHEBI:29985"/>
        <dbReference type="ChEBI" id="CHEBI:30616"/>
        <dbReference type="ChEBI" id="CHEBI:43474"/>
        <dbReference type="ChEBI" id="CHEBI:57451"/>
        <dbReference type="ChEBI" id="CHEBI:456216"/>
        <dbReference type="EC" id="6.3.2.12"/>
    </reaction>
</comment>
<comment type="similarity">
    <text evidence="5">Belongs to the folylpolyglutamate synthase family.</text>
</comment>
<dbReference type="InterPro" id="IPR036565">
    <property type="entry name" value="Mur-like_cat_sf"/>
</dbReference>
<sequence>MSYISAVDHLYALGHELAPTLSPTATPTPRRKFDLAHMRALMAALGDPQKSFPSVLIAGTNGKGSTAATLSSILTTAGYRTALYTSPHLIRVNERIQIDGTEIPDEDFARLYFQVDDAANRLVAAGTLPHHPSFFEVLTALAFVYYAEQKIDIAVLEVGLGGRLDATNIVDPLLSIITDIALDHQDYLGNTIAEITREKAGILRPNGILITLPQHPEANQAIGEAAATLNLTAISAAPYIPPTPQNRVSHLSDSSTVAEVGESASEPLPHNHYTLTLDNQPLEINSPLHGQHQQRNIALAIAAAIALRNQVSYKSPTTSNQNGYNITNAAIEAGIRNTRWPGRLELLGGTPPILLDVAHNPAGAWSLRAAIAQLPSNQPRTLIFSCLRDKSLKEMTQILFPLFDSTSGEPERIHDHILLAPIDNPRASSVEDLLAAAHALDIPAHAAPHMAAALAQARAVTPANGLIIATGSVYLVGEIRHLALHPEANPA</sequence>
<dbReference type="SUPFAM" id="SSF53623">
    <property type="entry name" value="MurD-like peptide ligases, catalytic domain"/>
    <property type="match status" value="1"/>
</dbReference>
<comment type="catalytic activity">
    <reaction evidence="18">
        <text>(6S)-5,6,7,8-tetrahydrofolyl-(gamma-L-Glu)(n) + L-glutamate + ATP = (6S)-5,6,7,8-tetrahydrofolyl-(gamma-L-Glu)(n+1) + ADP + phosphate + H(+)</text>
        <dbReference type="Rhea" id="RHEA:10580"/>
        <dbReference type="Rhea" id="RHEA-COMP:14738"/>
        <dbReference type="Rhea" id="RHEA-COMP:14740"/>
        <dbReference type="ChEBI" id="CHEBI:15378"/>
        <dbReference type="ChEBI" id="CHEBI:29985"/>
        <dbReference type="ChEBI" id="CHEBI:30616"/>
        <dbReference type="ChEBI" id="CHEBI:43474"/>
        <dbReference type="ChEBI" id="CHEBI:141005"/>
        <dbReference type="ChEBI" id="CHEBI:456216"/>
        <dbReference type="EC" id="6.3.2.17"/>
    </reaction>
</comment>
<evidence type="ECO:0000256" key="8">
    <source>
        <dbReference type="ARBA" id="ARBA00019357"/>
    </source>
</evidence>
<evidence type="ECO:0000256" key="3">
    <source>
        <dbReference type="ARBA" id="ARBA00004799"/>
    </source>
</evidence>
<evidence type="ECO:0000313" key="25">
    <source>
        <dbReference type="EMBL" id="XBH13556.1"/>
    </source>
</evidence>
<evidence type="ECO:0000256" key="7">
    <source>
        <dbReference type="ARBA" id="ARBA00013025"/>
    </source>
</evidence>
<dbReference type="InterPro" id="IPR001645">
    <property type="entry name" value="Folylpolyglutamate_synth"/>
</dbReference>
<evidence type="ECO:0000256" key="5">
    <source>
        <dbReference type="ARBA" id="ARBA00008276"/>
    </source>
</evidence>
<dbReference type="EMBL" id="CP121195">
    <property type="protein sequence ID" value="XBH13556.1"/>
    <property type="molecule type" value="Genomic_DNA"/>
</dbReference>
<dbReference type="GO" id="GO:0005524">
    <property type="term" value="F:ATP binding"/>
    <property type="evidence" value="ECO:0007669"/>
    <property type="project" value="UniProtKB-KW"/>
</dbReference>
<dbReference type="EC" id="6.3.2.12" evidence="6"/>
<dbReference type="RefSeq" id="WP_348267626.1">
    <property type="nucleotide sequence ID" value="NZ_CP121194.1"/>
</dbReference>
<dbReference type="NCBIfam" id="TIGR01499">
    <property type="entry name" value="folC"/>
    <property type="match status" value="1"/>
</dbReference>
<feature type="domain" description="Mur ligase C-terminal" evidence="22">
    <location>
        <begin position="342"/>
        <end position="472"/>
    </location>
</feature>
<dbReference type="PROSITE" id="PS01011">
    <property type="entry name" value="FOLYLPOLYGLU_SYNT_1"/>
    <property type="match status" value="1"/>
</dbReference>
<evidence type="ECO:0000256" key="10">
    <source>
        <dbReference type="ARBA" id="ARBA00022723"/>
    </source>
</evidence>
<evidence type="ECO:0000259" key="22">
    <source>
        <dbReference type="Pfam" id="PF02875"/>
    </source>
</evidence>
<accession>A0AAU7CXW0</accession>
<comment type="catalytic activity">
    <reaction evidence="19">
        <text>10-formyltetrahydrofolyl-(gamma-L-Glu)(n) + L-glutamate + ATP = 10-formyltetrahydrofolyl-(gamma-L-Glu)(n+1) + ADP + phosphate + H(+)</text>
        <dbReference type="Rhea" id="RHEA:51904"/>
        <dbReference type="Rhea" id="RHEA-COMP:13088"/>
        <dbReference type="Rhea" id="RHEA-COMP:14300"/>
        <dbReference type="ChEBI" id="CHEBI:15378"/>
        <dbReference type="ChEBI" id="CHEBI:29985"/>
        <dbReference type="ChEBI" id="CHEBI:30616"/>
        <dbReference type="ChEBI" id="CHEBI:43474"/>
        <dbReference type="ChEBI" id="CHEBI:134413"/>
        <dbReference type="ChEBI" id="CHEBI:456216"/>
        <dbReference type="EC" id="6.3.2.17"/>
    </reaction>
</comment>
<dbReference type="Pfam" id="PF08245">
    <property type="entry name" value="Mur_ligase_M"/>
    <property type="match status" value="1"/>
</dbReference>
<dbReference type="GO" id="GO:0046656">
    <property type="term" value="P:folic acid biosynthetic process"/>
    <property type="evidence" value="ECO:0007669"/>
    <property type="project" value="UniProtKB-KW"/>
</dbReference>
<evidence type="ECO:0000256" key="17">
    <source>
        <dbReference type="ARBA" id="ARBA00032510"/>
    </source>
</evidence>
<dbReference type="InterPro" id="IPR018109">
    <property type="entry name" value="Folylpolyglutamate_synth_CS"/>
</dbReference>